<sequence length="320" mass="33498">MRSDSASTIPADPRTLGGELLFPARFPRAAVERDKVPLAANTVAGQFQQRPAPREGGLFDRAGFGIVDALPPIEKWVRAWDFAGTRKRPGADPDWTVGVKMGRGADKRFYIADAVRVRETPGKVRQRLINTAGQDGAAVGVRIPKDAGQTGIAQAEDYVTALAGFIVSAVAPTGAKEVRAKPLSSQVEVGSVLLLRGRWNEAFLEELGMFPAGSHDDQVDAAADAFNALASVLQGEGLIEFYRRQTAASSVSESPRHGWSMPSGAAEGSTIELVAPAGTGSVIGLSGARYTPDTHGCIAVLTADAGPLLASGFSYAAEAA</sequence>
<evidence type="ECO:0000259" key="2">
    <source>
        <dbReference type="Pfam" id="PF17289"/>
    </source>
</evidence>
<dbReference type="EMBL" id="MLCA01000001">
    <property type="protein sequence ID" value="MEE7489541.1"/>
    <property type="molecule type" value="Genomic_DNA"/>
</dbReference>
<name>A0ABU7TJ14_9HYPH</name>
<dbReference type="NCBIfam" id="TIGR01630">
    <property type="entry name" value="psiM2_ORF9"/>
    <property type="match status" value="1"/>
</dbReference>
<keyword evidence="1" id="KW-1188">Viral release from host cell</keyword>
<comment type="caution">
    <text evidence="3">The sequence shown here is derived from an EMBL/GenBank/DDBJ whole genome shotgun (WGS) entry which is preliminary data.</text>
</comment>
<feature type="domain" description="Terminase large subunit gp17-like C-terminal" evidence="2">
    <location>
        <begin position="79"/>
        <end position="228"/>
    </location>
</feature>
<dbReference type="InterPro" id="IPR006517">
    <property type="entry name" value="Phage_terminase_lsu-like_C"/>
</dbReference>
<gene>
    <name evidence="3" type="ORF">MOTC310_03275</name>
</gene>
<evidence type="ECO:0000313" key="4">
    <source>
        <dbReference type="Proteomes" id="UP001355206"/>
    </source>
</evidence>
<dbReference type="Pfam" id="PF17289">
    <property type="entry name" value="Terminase_6C"/>
    <property type="match status" value="1"/>
</dbReference>
<dbReference type="InterPro" id="IPR035421">
    <property type="entry name" value="Terminase_6C"/>
</dbReference>
<evidence type="ECO:0000313" key="3">
    <source>
        <dbReference type="EMBL" id="MEE7489541.1"/>
    </source>
</evidence>
<keyword evidence="4" id="KW-1185">Reference proteome</keyword>
<evidence type="ECO:0000256" key="1">
    <source>
        <dbReference type="ARBA" id="ARBA00022612"/>
    </source>
</evidence>
<reference evidence="3 4" key="1">
    <citation type="journal article" date="2012" name="Genet. Mol. Biol.">
        <title>Analysis of 16S rRNA and mxaF genes revealing insights into Methylobacterium niche-specific plant association.</title>
        <authorList>
            <person name="Dourado M.N."/>
            <person name="Andreote F.D."/>
            <person name="Dini-Andreote F."/>
            <person name="Conti R."/>
            <person name="Araujo J.M."/>
            <person name="Araujo W.L."/>
        </authorList>
    </citation>
    <scope>NUCLEOTIDE SEQUENCE [LARGE SCALE GENOMIC DNA]</scope>
    <source>
        <strain evidence="3 4">TC3-10</strain>
    </source>
</reference>
<dbReference type="Proteomes" id="UP001355206">
    <property type="component" value="Unassembled WGS sequence"/>
</dbReference>
<organism evidence="3 4">
    <name type="scientific">Methylobacterium oryzae</name>
    <dbReference type="NCBI Taxonomy" id="334852"/>
    <lineage>
        <taxon>Bacteria</taxon>
        <taxon>Pseudomonadati</taxon>
        <taxon>Pseudomonadota</taxon>
        <taxon>Alphaproteobacteria</taxon>
        <taxon>Hyphomicrobiales</taxon>
        <taxon>Methylobacteriaceae</taxon>
        <taxon>Methylobacterium</taxon>
    </lineage>
</organism>
<proteinExistence type="predicted"/>
<protein>
    <recommendedName>
        <fullName evidence="2">Terminase large subunit gp17-like C-terminal domain-containing protein</fullName>
    </recommendedName>
</protein>
<accession>A0ABU7TJ14</accession>